<sequence>MRTLQISAAAETATLALLLLNLVTVHVDEVSALLGPVHGTAYLVVIAATFLVPAPPSARWLAVVPGVGGFLALRRTTRSVRSGR</sequence>
<dbReference type="Proteomes" id="UP000587002">
    <property type="component" value="Unassembled WGS sequence"/>
</dbReference>
<name>A0A853ABN1_9PSEU</name>
<feature type="transmembrane region" description="Helical" evidence="1">
    <location>
        <begin position="58"/>
        <end position="74"/>
    </location>
</feature>
<proteinExistence type="predicted"/>
<organism evidence="2 3">
    <name type="scientific">Saccharopolyspora hordei</name>
    <dbReference type="NCBI Taxonomy" id="1838"/>
    <lineage>
        <taxon>Bacteria</taxon>
        <taxon>Bacillati</taxon>
        <taxon>Actinomycetota</taxon>
        <taxon>Actinomycetes</taxon>
        <taxon>Pseudonocardiales</taxon>
        <taxon>Pseudonocardiaceae</taxon>
        <taxon>Saccharopolyspora</taxon>
    </lineage>
</organism>
<evidence type="ECO:0008006" key="4">
    <source>
        <dbReference type="Google" id="ProtNLM"/>
    </source>
</evidence>
<gene>
    <name evidence="2" type="ORF">HNR68_000442</name>
</gene>
<evidence type="ECO:0000256" key="1">
    <source>
        <dbReference type="SAM" id="Phobius"/>
    </source>
</evidence>
<feature type="transmembrane region" description="Helical" evidence="1">
    <location>
        <begin position="6"/>
        <end position="25"/>
    </location>
</feature>
<dbReference type="EMBL" id="JACCFJ010000001">
    <property type="protein sequence ID" value="NYI81812.1"/>
    <property type="molecule type" value="Genomic_DNA"/>
</dbReference>
<dbReference type="AlphaFoldDB" id="A0A853ABN1"/>
<reference evidence="2 3" key="1">
    <citation type="submission" date="2020-07" db="EMBL/GenBank/DDBJ databases">
        <title>Sequencing the genomes of 1000 actinobacteria strains.</title>
        <authorList>
            <person name="Klenk H.-P."/>
        </authorList>
    </citation>
    <scope>NUCLEOTIDE SEQUENCE [LARGE SCALE GENOMIC DNA]</scope>
    <source>
        <strain evidence="2 3">DSM 44065</strain>
    </source>
</reference>
<protein>
    <recommendedName>
        <fullName evidence="4">DUF3817 domain-containing protein</fullName>
    </recommendedName>
</protein>
<dbReference type="RefSeq" id="WP_179717127.1">
    <property type="nucleotide sequence ID" value="NZ_BAABFH010000001.1"/>
</dbReference>
<keyword evidence="1" id="KW-0472">Membrane</keyword>
<keyword evidence="3" id="KW-1185">Reference proteome</keyword>
<keyword evidence="1" id="KW-0812">Transmembrane</keyword>
<keyword evidence="1" id="KW-1133">Transmembrane helix</keyword>
<feature type="transmembrane region" description="Helical" evidence="1">
    <location>
        <begin position="32"/>
        <end position="52"/>
    </location>
</feature>
<evidence type="ECO:0000313" key="2">
    <source>
        <dbReference type="EMBL" id="NYI81812.1"/>
    </source>
</evidence>
<evidence type="ECO:0000313" key="3">
    <source>
        <dbReference type="Proteomes" id="UP000587002"/>
    </source>
</evidence>
<comment type="caution">
    <text evidence="2">The sequence shown here is derived from an EMBL/GenBank/DDBJ whole genome shotgun (WGS) entry which is preliminary data.</text>
</comment>
<accession>A0A853ABN1</accession>